<keyword evidence="3" id="KW-1185">Reference proteome</keyword>
<comment type="caution">
    <text evidence="2">The sequence shown here is derived from an EMBL/GenBank/DDBJ whole genome shotgun (WGS) entry which is preliminary data.</text>
</comment>
<organism evidence="2 3">
    <name type="scientific">Eumeta variegata</name>
    <name type="common">Bagworm moth</name>
    <name type="synonym">Eumeta japonica</name>
    <dbReference type="NCBI Taxonomy" id="151549"/>
    <lineage>
        <taxon>Eukaryota</taxon>
        <taxon>Metazoa</taxon>
        <taxon>Ecdysozoa</taxon>
        <taxon>Arthropoda</taxon>
        <taxon>Hexapoda</taxon>
        <taxon>Insecta</taxon>
        <taxon>Pterygota</taxon>
        <taxon>Neoptera</taxon>
        <taxon>Endopterygota</taxon>
        <taxon>Lepidoptera</taxon>
        <taxon>Glossata</taxon>
        <taxon>Ditrysia</taxon>
        <taxon>Tineoidea</taxon>
        <taxon>Psychidae</taxon>
        <taxon>Oiketicinae</taxon>
        <taxon>Eumeta</taxon>
    </lineage>
</organism>
<accession>A0A4C1TLL6</accession>
<proteinExistence type="predicted"/>
<evidence type="ECO:0000313" key="2">
    <source>
        <dbReference type="EMBL" id="GBP14278.1"/>
    </source>
</evidence>
<dbReference type="AlphaFoldDB" id="A0A4C1TLL6"/>
<evidence type="ECO:0000256" key="1">
    <source>
        <dbReference type="SAM" id="MobiDB-lite"/>
    </source>
</evidence>
<feature type="region of interest" description="Disordered" evidence="1">
    <location>
        <begin position="42"/>
        <end position="82"/>
    </location>
</feature>
<sequence>MIEDNITTVRLMIETDKRVTYHQIQTSLGIGIIGIGVASVAPERSADRKPSPPAPRAAPTAAPRRPRPVDPSAHKHFPGGVTTPLNFLQDSLTFRGRDMAVPLYGITLRGEALPPPRDRAWYFEDPP</sequence>
<dbReference type="Proteomes" id="UP000299102">
    <property type="component" value="Unassembled WGS sequence"/>
</dbReference>
<dbReference type="EMBL" id="BGZK01000062">
    <property type="protein sequence ID" value="GBP14278.1"/>
    <property type="molecule type" value="Genomic_DNA"/>
</dbReference>
<protein>
    <submittedName>
        <fullName evidence="2">Uncharacterized protein</fullName>
    </submittedName>
</protein>
<name>A0A4C1TLL6_EUMVA</name>
<evidence type="ECO:0000313" key="3">
    <source>
        <dbReference type="Proteomes" id="UP000299102"/>
    </source>
</evidence>
<reference evidence="2 3" key="1">
    <citation type="journal article" date="2019" name="Commun. Biol.">
        <title>The bagworm genome reveals a unique fibroin gene that provides high tensile strength.</title>
        <authorList>
            <person name="Kono N."/>
            <person name="Nakamura H."/>
            <person name="Ohtoshi R."/>
            <person name="Tomita M."/>
            <person name="Numata K."/>
            <person name="Arakawa K."/>
        </authorList>
    </citation>
    <scope>NUCLEOTIDE SEQUENCE [LARGE SCALE GENOMIC DNA]</scope>
</reference>
<gene>
    <name evidence="2" type="ORF">EVAR_7697_1</name>
</gene>